<reference evidence="2 3" key="1">
    <citation type="submission" date="2022-03" db="EMBL/GenBank/DDBJ databases">
        <title>Genome data of Colletotrichum spp.</title>
        <authorList>
            <person name="Utami Y.D."/>
            <person name="Hiruma K."/>
        </authorList>
    </citation>
    <scope>NUCLEOTIDE SEQUENCE [LARGE SCALE GENOMIC DNA]</scope>
    <source>
        <strain evidence="2 3">MAFF 239500</strain>
    </source>
</reference>
<feature type="region of interest" description="Disordered" evidence="1">
    <location>
        <begin position="1"/>
        <end position="26"/>
    </location>
</feature>
<evidence type="ECO:0000313" key="3">
    <source>
        <dbReference type="Proteomes" id="UP001055115"/>
    </source>
</evidence>
<organism evidence="2 3">
    <name type="scientific">Colletotrichum spaethianum</name>
    <dbReference type="NCBI Taxonomy" id="700344"/>
    <lineage>
        <taxon>Eukaryota</taxon>
        <taxon>Fungi</taxon>
        <taxon>Dikarya</taxon>
        <taxon>Ascomycota</taxon>
        <taxon>Pezizomycotina</taxon>
        <taxon>Sordariomycetes</taxon>
        <taxon>Hypocreomycetidae</taxon>
        <taxon>Glomerellales</taxon>
        <taxon>Glomerellaceae</taxon>
        <taxon>Colletotrichum</taxon>
        <taxon>Colletotrichum spaethianum species complex</taxon>
    </lineage>
</organism>
<evidence type="ECO:0000256" key="1">
    <source>
        <dbReference type="SAM" id="MobiDB-lite"/>
    </source>
</evidence>
<name>A0AA37L4C4_9PEZI</name>
<dbReference type="AlphaFoldDB" id="A0AA37L4C4"/>
<dbReference type="RefSeq" id="XP_049123856.1">
    <property type="nucleotide sequence ID" value="XM_049267899.1"/>
</dbReference>
<dbReference type="Proteomes" id="UP001055115">
    <property type="component" value="Unassembled WGS sequence"/>
</dbReference>
<feature type="compositionally biased region" description="Basic residues" evidence="1">
    <location>
        <begin position="1"/>
        <end position="15"/>
    </location>
</feature>
<feature type="compositionally biased region" description="Polar residues" evidence="1">
    <location>
        <begin position="17"/>
        <end position="26"/>
    </location>
</feature>
<protein>
    <submittedName>
        <fullName evidence="2">Uncharacterized protein</fullName>
    </submittedName>
</protein>
<sequence>MVKVKVKHAPKHHHPPSTQTRAQVKSTGARYRVQETGQTDSRLHTAGPASRLQRYMMYL</sequence>
<comment type="caution">
    <text evidence="2">The sequence shown here is derived from an EMBL/GenBank/DDBJ whole genome shotgun (WGS) entry which is preliminary data.</text>
</comment>
<accession>A0AA37L4C4</accession>
<evidence type="ECO:0000313" key="2">
    <source>
        <dbReference type="EMBL" id="GKT41506.1"/>
    </source>
</evidence>
<gene>
    <name evidence="2" type="ORF">ColSpa_01687</name>
</gene>
<keyword evidence="3" id="KW-1185">Reference proteome</keyword>
<dbReference type="GeneID" id="73322489"/>
<dbReference type="EMBL" id="BQXU01000003">
    <property type="protein sequence ID" value="GKT41506.1"/>
    <property type="molecule type" value="Genomic_DNA"/>
</dbReference>
<proteinExistence type="predicted"/>